<evidence type="ECO:0000256" key="1">
    <source>
        <dbReference type="ARBA" id="ARBA00004167"/>
    </source>
</evidence>
<comment type="subcellular location">
    <subcellularLocation>
        <location evidence="1">Membrane</location>
        <topology evidence="1">Single-pass membrane protein</topology>
    </subcellularLocation>
</comment>
<dbReference type="OrthoDB" id="1889094at2759"/>
<feature type="transmembrane region" description="Helical" evidence="5">
    <location>
        <begin position="25"/>
        <end position="45"/>
    </location>
</feature>
<name>A0A1E5VMZ5_9POAL</name>
<dbReference type="GO" id="GO:0009506">
    <property type="term" value="C:plasmodesma"/>
    <property type="evidence" value="ECO:0007669"/>
    <property type="project" value="TreeGrafter"/>
</dbReference>
<evidence type="ECO:0000313" key="8">
    <source>
        <dbReference type="Proteomes" id="UP000095767"/>
    </source>
</evidence>
<reference evidence="7 8" key="1">
    <citation type="submission" date="2016-09" db="EMBL/GenBank/DDBJ databases">
        <title>The draft genome of Dichanthelium oligosanthes: A C3 panicoid grass species.</title>
        <authorList>
            <person name="Studer A.J."/>
            <person name="Schnable J.C."/>
            <person name="Brutnell T.P."/>
        </authorList>
    </citation>
    <scope>NUCLEOTIDE SEQUENCE [LARGE SCALE GENOMIC DNA]</scope>
    <source>
        <strain evidence="8">cv. Kellogg 1175</strain>
        <tissue evidence="7">Leaf</tissue>
    </source>
</reference>
<gene>
    <name evidence="7" type="ORF">BAE44_0012534</name>
</gene>
<organism evidence="7 8">
    <name type="scientific">Dichanthelium oligosanthes</name>
    <dbReference type="NCBI Taxonomy" id="888268"/>
    <lineage>
        <taxon>Eukaryota</taxon>
        <taxon>Viridiplantae</taxon>
        <taxon>Streptophyta</taxon>
        <taxon>Embryophyta</taxon>
        <taxon>Tracheophyta</taxon>
        <taxon>Spermatophyta</taxon>
        <taxon>Magnoliopsida</taxon>
        <taxon>Liliopsida</taxon>
        <taxon>Poales</taxon>
        <taxon>Poaceae</taxon>
        <taxon>PACMAD clade</taxon>
        <taxon>Panicoideae</taxon>
        <taxon>Panicodae</taxon>
        <taxon>Paniceae</taxon>
        <taxon>Dichantheliinae</taxon>
        <taxon>Dichanthelium</taxon>
    </lineage>
</organism>
<keyword evidence="8" id="KW-1185">Reference proteome</keyword>
<comment type="caution">
    <text evidence="7">The sequence shown here is derived from an EMBL/GenBank/DDBJ whole genome shotgun (WGS) entry which is preliminary data.</text>
</comment>
<dbReference type="GO" id="GO:0098542">
    <property type="term" value="P:defense response to other organism"/>
    <property type="evidence" value="ECO:0007669"/>
    <property type="project" value="InterPro"/>
</dbReference>
<dbReference type="Pfam" id="PF03168">
    <property type="entry name" value="LEA_2"/>
    <property type="match status" value="3"/>
</dbReference>
<dbReference type="PANTHER" id="PTHR31415:SF8">
    <property type="entry name" value="HARPIN INDUCED PROTEIN 5"/>
    <property type="match status" value="1"/>
</dbReference>
<keyword evidence="2 5" id="KW-0812">Transmembrane</keyword>
<evidence type="ECO:0000256" key="3">
    <source>
        <dbReference type="ARBA" id="ARBA00022989"/>
    </source>
</evidence>
<feature type="transmembrane region" description="Helical" evidence="5">
    <location>
        <begin position="219"/>
        <end position="240"/>
    </location>
</feature>
<accession>A0A1E5VMZ5</accession>
<dbReference type="GO" id="GO:0005886">
    <property type="term" value="C:plasma membrane"/>
    <property type="evidence" value="ECO:0007669"/>
    <property type="project" value="TreeGrafter"/>
</dbReference>
<feature type="domain" description="Late embryogenesis abundant protein LEA-2 subgroup" evidence="6">
    <location>
        <begin position="79"/>
        <end position="183"/>
    </location>
</feature>
<evidence type="ECO:0000313" key="7">
    <source>
        <dbReference type="EMBL" id="OEL26447.1"/>
    </source>
</evidence>
<sequence length="608" mass="67009">MTVKDCGGHKGCECERDRIYRKCCAALLAFILLVLFVVLIVWLVLRPHKPRFYLQDLSVLCLNVTPPTSTYLFTTMQATVAAKNVNDRVGVYYDQVDVYAQYKDVAITVPTRLPVEYQGHDDQSVWSPYLQSMDSVQLPLVLAVALAQDETAGYVLIDIRVDGWIRWKVGSWISGHYHLRVNCPALLTVNEGKGSYGANTGGGNGYFRFQQAAGCAVDIYILITLLVTLGVLALILYFVFRPHTIAATVDSASLSTFTLSPTSSLAYNLTLAMTLRNPNKRVGLYYDDVEALAFFRTQRFGYDPLDSFYQGRQESTQLKPEFHGQQQLQAGDLVNAADFAKQQASGYFAINVGLNAELRVKVFWGLKVKGPKAKITCNLLVPAPGATTTFQPNNDCKQPKKKMGSASRAVSCLCCPCKCIACGLFSCLCSILISLLVTVGILILILYFIFRPQMIAATVDSASLANFDLSTNSALAYNLTVAMTVHNPNKRVGLYYDNVESLAFFDSQRFGYDPLDSFYQDTQASTKLTPAFNGNQVLQGDVTAANFRQQKTAGKFDVEVKLNAKLRVKVWSFKVPGPKAKISCPISIPAPGATNGGTFQPTDCKVWF</sequence>
<evidence type="ECO:0000259" key="6">
    <source>
        <dbReference type="Pfam" id="PF03168"/>
    </source>
</evidence>
<evidence type="ECO:0000256" key="5">
    <source>
        <dbReference type="SAM" id="Phobius"/>
    </source>
</evidence>
<proteinExistence type="predicted"/>
<feature type="domain" description="Late embryogenesis abundant protein LEA-2 subgroup" evidence="6">
    <location>
        <begin position="484"/>
        <end position="571"/>
    </location>
</feature>
<feature type="transmembrane region" description="Helical" evidence="5">
    <location>
        <begin position="423"/>
        <end position="450"/>
    </location>
</feature>
<keyword evidence="3 5" id="KW-1133">Transmembrane helix</keyword>
<dbReference type="STRING" id="888268.A0A1E5VMZ5"/>
<dbReference type="EMBL" id="LWDX02034575">
    <property type="protein sequence ID" value="OEL26447.1"/>
    <property type="molecule type" value="Genomic_DNA"/>
</dbReference>
<protein>
    <recommendedName>
        <fullName evidence="6">Late embryogenesis abundant protein LEA-2 subgroup domain-containing protein</fullName>
    </recommendedName>
</protein>
<dbReference type="InterPro" id="IPR044839">
    <property type="entry name" value="NDR1-like"/>
</dbReference>
<dbReference type="AlphaFoldDB" id="A0A1E5VMZ5"/>
<evidence type="ECO:0000256" key="2">
    <source>
        <dbReference type="ARBA" id="ARBA00022692"/>
    </source>
</evidence>
<feature type="domain" description="Late embryogenesis abundant protein LEA-2 subgroup" evidence="6">
    <location>
        <begin position="274"/>
        <end position="362"/>
    </location>
</feature>
<dbReference type="PANTHER" id="PTHR31415">
    <property type="entry name" value="OS05G0367900 PROTEIN"/>
    <property type="match status" value="1"/>
</dbReference>
<dbReference type="Proteomes" id="UP000095767">
    <property type="component" value="Unassembled WGS sequence"/>
</dbReference>
<evidence type="ECO:0000256" key="4">
    <source>
        <dbReference type="ARBA" id="ARBA00023136"/>
    </source>
</evidence>
<keyword evidence="4 5" id="KW-0472">Membrane</keyword>
<dbReference type="InterPro" id="IPR004864">
    <property type="entry name" value="LEA_2"/>
</dbReference>